<proteinExistence type="predicted"/>
<dbReference type="AlphaFoldDB" id="D1AXY6"/>
<reference evidence="2 3" key="1">
    <citation type="journal article" date="2009" name="Stand. Genomic Sci.">
        <title>Complete genome sequence of Streptobacillus moniliformis type strain (9901T).</title>
        <authorList>
            <person name="Nolan M."/>
            <person name="Gronow S."/>
            <person name="Lapidus A."/>
            <person name="Ivanova N."/>
            <person name="Copeland A."/>
            <person name="Lucas S."/>
            <person name="Del Rio T.G."/>
            <person name="Chen F."/>
            <person name="Tice H."/>
            <person name="Pitluck S."/>
            <person name="Cheng J.F."/>
            <person name="Sims D."/>
            <person name="Meincke L."/>
            <person name="Bruce D."/>
            <person name="Goodwin L."/>
            <person name="Brettin T."/>
            <person name="Han C."/>
            <person name="Detter J.C."/>
            <person name="Ovchinikova G."/>
            <person name="Pati A."/>
            <person name="Mavromatis K."/>
            <person name="Mikhailova N."/>
            <person name="Chen A."/>
            <person name="Palaniappan K."/>
            <person name="Land M."/>
            <person name="Hauser L."/>
            <person name="Chang Y.J."/>
            <person name="Jeffries C.D."/>
            <person name="Rohde M."/>
            <person name="Sproer C."/>
            <person name="Goker M."/>
            <person name="Bristow J."/>
            <person name="Eisen J.A."/>
            <person name="Markowitz V."/>
            <person name="Hugenholtz P."/>
            <person name="Kyrpides N.C."/>
            <person name="Klenk H.P."/>
            <person name="Chain P."/>
        </authorList>
    </citation>
    <scope>NUCLEOTIDE SEQUENCE [LARGE SCALE GENOMIC DNA]</scope>
    <source>
        <strain evidence="3">ATCC 14647 / DSM 12112 / NCTC 10651 / 9901</strain>
    </source>
</reference>
<protein>
    <recommendedName>
        <fullName evidence="4">DUF4280 domain-containing protein</fullName>
    </recommendedName>
</protein>
<dbReference type="eggNOG" id="COG0860">
    <property type="taxonomic scope" value="Bacteria"/>
</dbReference>
<dbReference type="KEGG" id="smf:Smon_0689"/>
<evidence type="ECO:0000256" key="1">
    <source>
        <dbReference type="SAM" id="MobiDB-lite"/>
    </source>
</evidence>
<accession>D1AXY6</accession>
<keyword evidence="3" id="KW-1185">Reference proteome</keyword>
<feature type="region of interest" description="Disordered" evidence="1">
    <location>
        <begin position="256"/>
        <end position="309"/>
    </location>
</feature>
<organism evidence="2 3">
    <name type="scientific">Streptobacillus moniliformis (strain ATCC 14647 / DSM 12112 / NCTC 10651 / 9901)</name>
    <dbReference type="NCBI Taxonomy" id="519441"/>
    <lineage>
        <taxon>Bacteria</taxon>
        <taxon>Fusobacteriati</taxon>
        <taxon>Fusobacteriota</taxon>
        <taxon>Fusobacteriia</taxon>
        <taxon>Fusobacteriales</taxon>
        <taxon>Leptotrichiaceae</taxon>
        <taxon>Streptobacillus</taxon>
    </lineage>
</organism>
<dbReference type="OrthoDB" id="192249at2"/>
<evidence type="ECO:0000313" key="2">
    <source>
        <dbReference type="EMBL" id="ACZ01162.1"/>
    </source>
</evidence>
<evidence type="ECO:0008006" key="4">
    <source>
        <dbReference type="Google" id="ProtNLM"/>
    </source>
</evidence>
<evidence type="ECO:0000313" key="3">
    <source>
        <dbReference type="Proteomes" id="UP000002072"/>
    </source>
</evidence>
<dbReference type="HOGENOM" id="CLU_285587_0_0_0"/>
<dbReference type="GeneID" id="29673118"/>
<dbReference type="RefSeq" id="WP_012858713.1">
    <property type="nucleotide sequence ID" value="NC_013515.1"/>
</dbReference>
<dbReference type="STRING" id="519441.Smon_0689"/>
<name>D1AXY6_STRM9</name>
<dbReference type="eggNOG" id="COG3409">
    <property type="taxonomic scope" value="Bacteria"/>
</dbReference>
<gene>
    <name evidence="2" type="ordered locus">Smon_0689</name>
</gene>
<dbReference type="EMBL" id="CP001779">
    <property type="protein sequence ID" value="ACZ01162.1"/>
    <property type="molecule type" value="Genomic_DNA"/>
</dbReference>
<feature type="compositionally biased region" description="Low complexity" evidence="1">
    <location>
        <begin position="266"/>
        <end position="289"/>
    </location>
</feature>
<sequence length="1084" mass="126873">MELKKFEDMIITQELSNFFDKLADIFLLKKYNEIDDINFGRYKLSKLKIEEKFPNTDFDYLVYTKEGHIMQDELIIITFRDLMNELNTLIDEFDEQEIYIDKKIKYLNKYNEIEFKDIKSKNPNLSNINDYRSKNIKINLGGILSTAHVFGSKRLTDFLKNRKHIYLDENNVPITEYFAQLGLFDISTFFKKKDEDIKVVVPIENDKDNKIIKKLSEKDKKDFFGQDSKSDISSILEKLKDPSIIKGIIDLINASKNNNKDKNSEKNNNNNNNNRGINNSNKSNRSNDNTSKKIVKSNKNINDLLREKYNSDKYKKDSSKYIENTTNRNISEKDKEDINNILNMYEEQTKDENGVGDTIKQKGYDDFRDVSKKKEKLNIEDMIYLILKNNRGNELNILEKSLEGYSCRYIKESFTHKFKSISKNIFLSKVSDLINMNLRNVGINYKVDLSEYNYLNYGKKDIDDISLKGDKRILDYIKLNNLVKSSFSLDSKDVRIYPRSRRLFDNILIKYIKNRIRYKKSNFDGIDLKDLNLSRNTIIFLDELTFGLSEEEYNLIDQIGNELNITKLIIYLLKNKFRYSKKILENINSNIDKTYDEYMRDNTKESDKSAIKNIFPTKISLEKHCELKGIRGIYFFYKSFYDEENNKILNSETIATTSVLVKCNMCPTPSKFIIGSVNTFVKGDMILTDNDKLIATFPTCAIAKVCSINILGSNWQPVSDLKYGLNNALLLSSKINCSVGGIISLESTTMKNLSKSKIKTFENNEKNDSKINSPFKTKDELIDFLDKRIISFNSIYDLYDLRDNRIKFVKKLYTYINESKKILSSYLSPKYVDRKITYDLAIYDNEKIIDMSDIMDVMKQYFDSFINRGVDTKGYKIFKKYGKNINANKFLEEYLISKNSISATYDYETNQVKNEAIWIKYLLKEYNRYKFRKRNVKLNEEFKRKIVMYHKIGGGIDANSQTPWCSSFVNWILDVSGIGSFKTASSQQMINKLKRIDKPLYGSILIFTKYNKNNEATGHGHITFLMGITDDKKQYICLGGNQEREIKYSKYYLDKKMGVKGGYFKLNGIFWPPDYPDDKIEEIK</sequence>
<dbReference type="Proteomes" id="UP000002072">
    <property type="component" value="Chromosome"/>
</dbReference>